<dbReference type="AlphaFoldDB" id="A0A6A5YI09"/>
<dbReference type="Pfam" id="PF26640">
    <property type="entry name" value="DUF8212"/>
    <property type="match status" value="1"/>
</dbReference>
<dbReference type="PANTHER" id="PTHR10622">
    <property type="entry name" value="HET DOMAIN-CONTAINING PROTEIN"/>
    <property type="match status" value="1"/>
</dbReference>
<reference evidence="3" key="1">
    <citation type="journal article" date="2020" name="Stud. Mycol.">
        <title>101 Dothideomycetes genomes: a test case for predicting lifestyles and emergence of pathogens.</title>
        <authorList>
            <person name="Haridas S."/>
            <person name="Albert R."/>
            <person name="Binder M."/>
            <person name="Bloem J."/>
            <person name="Labutti K."/>
            <person name="Salamov A."/>
            <person name="Andreopoulos B."/>
            <person name="Baker S."/>
            <person name="Barry K."/>
            <person name="Bills G."/>
            <person name="Bluhm B."/>
            <person name="Cannon C."/>
            <person name="Castanera R."/>
            <person name="Culley D."/>
            <person name="Daum C."/>
            <person name="Ezra D."/>
            <person name="Gonzalez J."/>
            <person name="Henrissat B."/>
            <person name="Kuo A."/>
            <person name="Liang C."/>
            <person name="Lipzen A."/>
            <person name="Lutzoni F."/>
            <person name="Magnuson J."/>
            <person name="Mondo S."/>
            <person name="Nolan M."/>
            <person name="Ohm R."/>
            <person name="Pangilinan J."/>
            <person name="Park H.-J."/>
            <person name="Ramirez L."/>
            <person name="Alfaro M."/>
            <person name="Sun H."/>
            <person name="Tritt A."/>
            <person name="Yoshinaga Y."/>
            <person name="Zwiers L.-H."/>
            <person name="Turgeon B."/>
            <person name="Goodwin S."/>
            <person name="Spatafora J."/>
            <person name="Crous P."/>
            <person name="Grigoriev I."/>
        </authorList>
    </citation>
    <scope>NUCLEOTIDE SEQUENCE</scope>
    <source>
        <strain evidence="3">CBS 627.86</strain>
    </source>
</reference>
<dbReference type="InterPro" id="IPR010730">
    <property type="entry name" value="HET"/>
</dbReference>
<dbReference type="Proteomes" id="UP000799770">
    <property type="component" value="Unassembled WGS sequence"/>
</dbReference>
<keyword evidence="4" id="KW-1185">Reference proteome</keyword>
<feature type="domain" description="Heterokaryon incompatibility" evidence="1">
    <location>
        <begin position="23"/>
        <end position="114"/>
    </location>
</feature>
<dbReference type="OrthoDB" id="20872at2759"/>
<dbReference type="EMBL" id="ML977370">
    <property type="protein sequence ID" value="KAF2105851.1"/>
    <property type="molecule type" value="Genomic_DNA"/>
</dbReference>
<feature type="domain" description="DUF8212" evidence="2">
    <location>
        <begin position="228"/>
        <end position="255"/>
    </location>
</feature>
<evidence type="ECO:0000259" key="2">
    <source>
        <dbReference type="Pfam" id="PF26640"/>
    </source>
</evidence>
<sequence length="269" mass="30499">MKLIDTTSLAIRDFLGTTTGIQYAILSHTWGDDGDEVTYQEMMAADRSATANKPGYHKILQVCEMAKKEPYELQYAWVDTCCIDKTSSAELTESINSMFRYYKEAAVCFAHLADWDLITGSSAFNTSRWFKRGWTLQELVAPVPEKLVFLDKHWKKAGTKFELAADLAKATGIDVRALDGTKPLHEFPVAVRMSWAAHRETRRNEDRAYSLLGIFDISMPMLYGEGSNAFQRLQAEIITHSTDMSIFAWRTASNSQKWNLEKGLSVNRN</sequence>
<evidence type="ECO:0000259" key="1">
    <source>
        <dbReference type="Pfam" id="PF06985"/>
    </source>
</evidence>
<accession>A0A6A5YI09</accession>
<dbReference type="InterPro" id="IPR058525">
    <property type="entry name" value="DUF8212"/>
</dbReference>
<gene>
    <name evidence="3" type="ORF">BDV96DRAFT_626104</name>
</gene>
<proteinExistence type="predicted"/>
<organism evidence="3 4">
    <name type="scientific">Lophiotrema nucula</name>
    <dbReference type="NCBI Taxonomy" id="690887"/>
    <lineage>
        <taxon>Eukaryota</taxon>
        <taxon>Fungi</taxon>
        <taxon>Dikarya</taxon>
        <taxon>Ascomycota</taxon>
        <taxon>Pezizomycotina</taxon>
        <taxon>Dothideomycetes</taxon>
        <taxon>Pleosporomycetidae</taxon>
        <taxon>Pleosporales</taxon>
        <taxon>Lophiotremataceae</taxon>
        <taxon>Lophiotrema</taxon>
    </lineage>
</organism>
<evidence type="ECO:0000313" key="4">
    <source>
        <dbReference type="Proteomes" id="UP000799770"/>
    </source>
</evidence>
<dbReference type="PANTHER" id="PTHR10622:SF12">
    <property type="entry name" value="HET DOMAIN-CONTAINING PROTEIN"/>
    <property type="match status" value="1"/>
</dbReference>
<dbReference type="Pfam" id="PF06985">
    <property type="entry name" value="HET"/>
    <property type="match status" value="1"/>
</dbReference>
<evidence type="ECO:0000313" key="3">
    <source>
        <dbReference type="EMBL" id="KAF2105851.1"/>
    </source>
</evidence>
<protein>
    <submittedName>
        <fullName evidence="3">Heterokaryon incompatibility protein-domain-containing protein</fullName>
    </submittedName>
</protein>
<name>A0A6A5YI09_9PLEO</name>